<feature type="domain" description="PAS" evidence="15">
    <location>
        <begin position="287"/>
        <end position="339"/>
    </location>
</feature>
<keyword evidence="9" id="KW-0067">ATP-binding</keyword>
<dbReference type="CDD" id="cd00082">
    <property type="entry name" value="HisKA"/>
    <property type="match status" value="1"/>
</dbReference>
<evidence type="ECO:0000256" key="2">
    <source>
        <dbReference type="ARBA" id="ARBA00004141"/>
    </source>
</evidence>
<evidence type="ECO:0000256" key="1">
    <source>
        <dbReference type="ARBA" id="ARBA00000085"/>
    </source>
</evidence>
<evidence type="ECO:0000256" key="5">
    <source>
        <dbReference type="ARBA" id="ARBA00022679"/>
    </source>
</evidence>
<feature type="transmembrane region" description="Helical" evidence="13">
    <location>
        <begin position="146"/>
        <end position="167"/>
    </location>
</feature>
<dbReference type="CDD" id="cd00075">
    <property type="entry name" value="HATPase"/>
    <property type="match status" value="1"/>
</dbReference>
<dbReference type="InterPro" id="IPR003661">
    <property type="entry name" value="HisK_dim/P_dom"/>
</dbReference>
<dbReference type="InterPro" id="IPR001610">
    <property type="entry name" value="PAC"/>
</dbReference>
<keyword evidence="4" id="KW-0597">Phosphoprotein</keyword>
<feature type="transmembrane region" description="Helical" evidence="13">
    <location>
        <begin position="42"/>
        <end position="66"/>
    </location>
</feature>
<feature type="transmembrane region" description="Helical" evidence="13">
    <location>
        <begin position="208"/>
        <end position="227"/>
    </location>
</feature>
<dbReference type="InterPro" id="IPR003594">
    <property type="entry name" value="HATPase_dom"/>
</dbReference>
<dbReference type="InterPro" id="IPR035965">
    <property type="entry name" value="PAS-like_dom_sf"/>
</dbReference>
<dbReference type="InterPro" id="IPR050351">
    <property type="entry name" value="BphY/WalK/GraS-like"/>
</dbReference>
<dbReference type="PANTHER" id="PTHR42878">
    <property type="entry name" value="TWO-COMPONENT HISTIDINE KINASE"/>
    <property type="match status" value="1"/>
</dbReference>
<dbReference type="RefSeq" id="WP_209853687.1">
    <property type="nucleotide sequence ID" value="NZ_JAGGJV010000005.1"/>
</dbReference>
<keyword evidence="6 13" id="KW-0812">Transmembrane</keyword>
<gene>
    <name evidence="16" type="ORF">J2Z75_003179</name>
</gene>
<evidence type="ECO:0000313" key="16">
    <source>
        <dbReference type="EMBL" id="MBP1859662.1"/>
    </source>
</evidence>
<feature type="transmembrane region" description="Helical" evidence="13">
    <location>
        <begin position="179"/>
        <end position="196"/>
    </location>
</feature>
<dbReference type="SUPFAM" id="SSF47384">
    <property type="entry name" value="Homodimeric domain of signal transducing histidine kinase"/>
    <property type="match status" value="1"/>
</dbReference>
<dbReference type="PROSITE" id="PS50109">
    <property type="entry name" value="HIS_KIN"/>
    <property type="match status" value="1"/>
</dbReference>
<comment type="catalytic activity">
    <reaction evidence="1">
        <text>ATP + protein L-histidine = ADP + protein N-phospho-L-histidine.</text>
        <dbReference type="EC" id="2.7.13.3"/>
    </reaction>
</comment>
<dbReference type="Pfam" id="PF13426">
    <property type="entry name" value="PAS_9"/>
    <property type="match status" value="1"/>
</dbReference>
<dbReference type="Gene3D" id="1.10.287.130">
    <property type="match status" value="1"/>
</dbReference>
<evidence type="ECO:0000256" key="13">
    <source>
        <dbReference type="SAM" id="Phobius"/>
    </source>
</evidence>
<dbReference type="CDD" id="cd00130">
    <property type="entry name" value="PAS"/>
    <property type="match status" value="1"/>
</dbReference>
<evidence type="ECO:0000259" key="14">
    <source>
        <dbReference type="PROSITE" id="PS50109"/>
    </source>
</evidence>
<reference evidence="16 17" key="1">
    <citation type="submission" date="2021-03" db="EMBL/GenBank/DDBJ databases">
        <title>Genomic Encyclopedia of Type Strains, Phase IV (KMG-IV): sequencing the most valuable type-strain genomes for metagenomic binning, comparative biology and taxonomic classification.</title>
        <authorList>
            <person name="Goeker M."/>
        </authorList>
    </citation>
    <scope>NUCLEOTIDE SEQUENCE [LARGE SCALE GENOMIC DNA]</scope>
    <source>
        <strain evidence="16 17">DSM 26427</strain>
    </source>
</reference>
<dbReference type="EC" id="2.7.13.3" evidence="3"/>
<organism evidence="16 17">
    <name type="scientific">Rhizobium herbae</name>
    <dbReference type="NCBI Taxonomy" id="508661"/>
    <lineage>
        <taxon>Bacteria</taxon>
        <taxon>Pseudomonadati</taxon>
        <taxon>Pseudomonadota</taxon>
        <taxon>Alphaproteobacteria</taxon>
        <taxon>Hyphomicrobiales</taxon>
        <taxon>Rhizobiaceae</taxon>
        <taxon>Rhizobium/Agrobacterium group</taxon>
        <taxon>Rhizobium</taxon>
    </lineage>
</organism>
<keyword evidence="12 13" id="KW-0472">Membrane</keyword>
<dbReference type="SMART" id="SM00387">
    <property type="entry name" value="HATPase_c"/>
    <property type="match status" value="1"/>
</dbReference>
<dbReference type="InterPro" id="IPR036097">
    <property type="entry name" value="HisK_dim/P_sf"/>
</dbReference>
<proteinExistence type="predicted"/>
<evidence type="ECO:0000256" key="6">
    <source>
        <dbReference type="ARBA" id="ARBA00022692"/>
    </source>
</evidence>
<keyword evidence="5" id="KW-0808">Transferase</keyword>
<evidence type="ECO:0000256" key="7">
    <source>
        <dbReference type="ARBA" id="ARBA00022741"/>
    </source>
</evidence>
<dbReference type="InterPro" id="IPR004358">
    <property type="entry name" value="Sig_transdc_His_kin-like_C"/>
</dbReference>
<dbReference type="EMBL" id="JAGGJV010000005">
    <property type="protein sequence ID" value="MBP1859662.1"/>
    <property type="molecule type" value="Genomic_DNA"/>
</dbReference>
<feature type="domain" description="Histidine kinase" evidence="14">
    <location>
        <begin position="423"/>
        <end position="639"/>
    </location>
</feature>
<evidence type="ECO:0000259" key="15">
    <source>
        <dbReference type="PROSITE" id="PS50112"/>
    </source>
</evidence>
<protein>
    <recommendedName>
        <fullName evidence="3">histidine kinase</fullName>
        <ecNumber evidence="3">2.7.13.3</ecNumber>
    </recommendedName>
</protein>
<keyword evidence="17" id="KW-1185">Reference proteome</keyword>
<feature type="transmembrane region" description="Helical" evidence="13">
    <location>
        <begin position="247"/>
        <end position="271"/>
    </location>
</feature>
<sequence>MRQDHPAIVSGMLTGWISIGVGSAIMALWLAQPIDLALAAPVLFAMQFNTALCFVVSGAAVCLLLADARRMSIVLAGLAALFAAAMLAEHILAIDLKIDRLFITPFVTVGANPAGRMAPNAALCFVLINAAVILSGILGRTSHIRVVLAALVFLISTSALLAYLLTISTAHNWLPLARMSPQTAFCFFALSTGLIFTGIERLGYHPPVVAATLAAATYFLLLTLTYVELRRQEVLFTQELPASEHGNARSTLLAVLLLSGAVYACLIIYAFRSSERSRKMALQLSESRKRLAAIIDTAADGFITIDQRGTILSVNPACEAIFGYPADEMIRQNIKMLMPRHDDHKQYAASAEETGMAATAGAVRELEGQRKDGSTFPADLSVARIDLDDQVLYSSVVRDISERKAYERDILDANAELEEFSYRTSHDLRSPIASSLGLMSIVQDMIRQGAGVPELQPVLSRIDQSFRKLDHLIQNIILLTRTKVMDEPESTIPVAHTVRETLERLRHMDGGRLSTVHIDIPDTMVVRRKASRFQIIVDNLLSNAIKYHDPAEQVPEIFVRASAVKGRFVLSVADNGLGIPPGSEPQLFQMFKRFHPQHAPGSGLGLYILRKSVEHLGGTVAYRRQDKGSIFTVTLPEEKRR</sequence>
<evidence type="ECO:0000256" key="10">
    <source>
        <dbReference type="ARBA" id="ARBA00022989"/>
    </source>
</evidence>
<dbReference type="InterPro" id="IPR036890">
    <property type="entry name" value="HATPase_C_sf"/>
</dbReference>
<dbReference type="Proteomes" id="UP000823786">
    <property type="component" value="Unassembled WGS sequence"/>
</dbReference>
<dbReference type="PANTHER" id="PTHR42878:SF7">
    <property type="entry name" value="SENSOR HISTIDINE KINASE GLRK"/>
    <property type="match status" value="1"/>
</dbReference>
<accession>A0ABS4ENX6</accession>
<evidence type="ECO:0000256" key="11">
    <source>
        <dbReference type="ARBA" id="ARBA00023012"/>
    </source>
</evidence>
<dbReference type="Gene3D" id="3.30.565.10">
    <property type="entry name" value="Histidine kinase-like ATPase, C-terminal domain"/>
    <property type="match status" value="1"/>
</dbReference>
<keyword evidence="10 13" id="KW-1133">Transmembrane helix</keyword>
<keyword evidence="7" id="KW-0547">Nucleotide-binding</keyword>
<dbReference type="Pfam" id="PF02518">
    <property type="entry name" value="HATPase_c"/>
    <property type="match status" value="1"/>
</dbReference>
<evidence type="ECO:0000256" key="4">
    <source>
        <dbReference type="ARBA" id="ARBA00022553"/>
    </source>
</evidence>
<feature type="transmembrane region" description="Helical" evidence="13">
    <location>
        <begin position="7"/>
        <end position="30"/>
    </location>
</feature>
<keyword evidence="11" id="KW-0902">Two-component regulatory system</keyword>
<dbReference type="SUPFAM" id="SSF55874">
    <property type="entry name" value="ATPase domain of HSP90 chaperone/DNA topoisomerase II/histidine kinase"/>
    <property type="match status" value="1"/>
</dbReference>
<comment type="subcellular location">
    <subcellularLocation>
        <location evidence="2">Membrane</location>
        <topology evidence="2">Multi-pass membrane protein</topology>
    </subcellularLocation>
</comment>
<dbReference type="InterPro" id="IPR005467">
    <property type="entry name" value="His_kinase_dom"/>
</dbReference>
<dbReference type="Gene3D" id="3.30.450.20">
    <property type="entry name" value="PAS domain"/>
    <property type="match status" value="1"/>
</dbReference>
<name>A0ABS4ENX6_9HYPH</name>
<dbReference type="SMART" id="SM00086">
    <property type="entry name" value="PAC"/>
    <property type="match status" value="1"/>
</dbReference>
<evidence type="ECO:0000256" key="9">
    <source>
        <dbReference type="ARBA" id="ARBA00022840"/>
    </source>
</evidence>
<feature type="transmembrane region" description="Helical" evidence="13">
    <location>
        <begin position="114"/>
        <end position="134"/>
    </location>
</feature>
<keyword evidence="8" id="KW-0418">Kinase</keyword>
<dbReference type="NCBIfam" id="TIGR00229">
    <property type="entry name" value="sensory_box"/>
    <property type="match status" value="1"/>
</dbReference>
<dbReference type="SUPFAM" id="SSF55785">
    <property type="entry name" value="PYP-like sensor domain (PAS domain)"/>
    <property type="match status" value="1"/>
</dbReference>
<dbReference type="SMART" id="SM00091">
    <property type="entry name" value="PAS"/>
    <property type="match status" value="1"/>
</dbReference>
<feature type="transmembrane region" description="Helical" evidence="13">
    <location>
        <begin position="73"/>
        <end position="94"/>
    </location>
</feature>
<evidence type="ECO:0000256" key="8">
    <source>
        <dbReference type="ARBA" id="ARBA00022777"/>
    </source>
</evidence>
<dbReference type="PROSITE" id="PS50112">
    <property type="entry name" value="PAS"/>
    <property type="match status" value="1"/>
</dbReference>
<evidence type="ECO:0000313" key="17">
    <source>
        <dbReference type="Proteomes" id="UP000823786"/>
    </source>
</evidence>
<dbReference type="PRINTS" id="PR00344">
    <property type="entry name" value="BCTRLSENSOR"/>
</dbReference>
<evidence type="ECO:0000256" key="3">
    <source>
        <dbReference type="ARBA" id="ARBA00012438"/>
    </source>
</evidence>
<comment type="caution">
    <text evidence="16">The sequence shown here is derived from an EMBL/GenBank/DDBJ whole genome shotgun (WGS) entry which is preliminary data.</text>
</comment>
<dbReference type="InterPro" id="IPR000014">
    <property type="entry name" value="PAS"/>
</dbReference>
<evidence type="ECO:0000256" key="12">
    <source>
        <dbReference type="ARBA" id="ARBA00023136"/>
    </source>
</evidence>